<evidence type="ECO:0000313" key="3">
    <source>
        <dbReference type="Proteomes" id="UP000326241"/>
    </source>
</evidence>
<keyword evidence="1" id="KW-0812">Transmembrane</keyword>
<organism evidence="2 3">
    <name type="scientific">Pseudomonas fluorescens</name>
    <dbReference type="NCBI Taxonomy" id="294"/>
    <lineage>
        <taxon>Bacteria</taxon>
        <taxon>Pseudomonadati</taxon>
        <taxon>Pseudomonadota</taxon>
        <taxon>Gammaproteobacteria</taxon>
        <taxon>Pseudomonadales</taxon>
        <taxon>Pseudomonadaceae</taxon>
        <taxon>Pseudomonas</taxon>
    </lineage>
</organism>
<evidence type="ECO:0000256" key="1">
    <source>
        <dbReference type="SAM" id="Phobius"/>
    </source>
</evidence>
<keyword evidence="1" id="KW-0472">Membrane</keyword>
<proteinExistence type="predicted"/>
<dbReference type="AlphaFoldDB" id="A0A5E6RW48"/>
<name>A0A5E6RW48_PSEFL</name>
<dbReference type="EMBL" id="CABVGZ010000015">
    <property type="protein sequence ID" value="VVM72521.1"/>
    <property type="molecule type" value="Genomic_DNA"/>
</dbReference>
<accession>A0A5E6RW48</accession>
<gene>
    <name evidence="2" type="ORF">PS624_01880</name>
</gene>
<evidence type="ECO:0000313" key="2">
    <source>
        <dbReference type="EMBL" id="VVM72521.1"/>
    </source>
</evidence>
<reference evidence="2 3" key="1">
    <citation type="submission" date="2019-09" db="EMBL/GenBank/DDBJ databases">
        <authorList>
            <person name="Chandra G."/>
            <person name="Truman W A."/>
        </authorList>
    </citation>
    <scope>NUCLEOTIDE SEQUENCE [LARGE SCALE GENOMIC DNA]</scope>
    <source>
        <strain evidence="2">PS624</strain>
    </source>
</reference>
<dbReference type="Proteomes" id="UP000326241">
    <property type="component" value="Unassembled WGS sequence"/>
</dbReference>
<protein>
    <submittedName>
        <fullName evidence="2">Uncharacterized protein</fullName>
    </submittedName>
</protein>
<sequence>MDIFSVVPLALITAVLSAVIALTGVFISNRSNLNRLVIQLDHDSNEKSKERAGKLRQEAYLNIAEELTRINTKLGSLAFKEAGSVADDNDLSGLMSATIKCQLVAEQKTAHLISSLSQAYAELTAYSVEKLTPLRFCNVNIKFADEGHRTASEQADNIVKEITSLDGREAAESEKLDRLFKKLEACEARAMQCRDEREQQYVRREQLLEIFVSEMTERLAPVEKLYSKTILAIRSDLGFSV</sequence>
<feature type="transmembrane region" description="Helical" evidence="1">
    <location>
        <begin position="6"/>
        <end position="27"/>
    </location>
</feature>
<keyword evidence="1" id="KW-1133">Transmembrane helix</keyword>
<dbReference type="RefSeq" id="WP_150774668.1">
    <property type="nucleotide sequence ID" value="NZ_CABVGZ010000015.1"/>
</dbReference>